<organism evidence="1 2">
    <name type="scientific">Pleurodeles waltl</name>
    <name type="common">Iberian ribbed newt</name>
    <dbReference type="NCBI Taxonomy" id="8319"/>
    <lineage>
        <taxon>Eukaryota</taxon>
        <taxon>Metazoa</taxon>
        <taxon>Chordata</taxon>
        <taxon>Craniata</taxon>
        <taxon>Vertebrata</taxon>
        <taxon>Euteleostomi</taxon>
        <taxon>Amphibia</taxon>
        <taxon>Batrachia</taxon>
        <taxon>Caudata</taxon>
        <taxon>Salamandroidea</taxon>
        <taxon>Salamandridae</taxon>
        <taxon>Pleurodelinae</taxon>
        <taxon>Pleurodeles</taxon>
    </lineage>
</organism>
<proteinExistence type="predicted"/>
<sequence length="189" mass="21371">MDTCIVVDDLDMNEATWYAPQIAPSNRFEVLTLTERPKQRGQTSQGLQQENFALQDSADESGKSINNEAAKIYKETLAVIYLHLRGEIRSMFGVSEANQSAIQASCLALSQKMDHVVALTKVQEEEVAQMKQNKQKNASGISHLSKQNQGLREDLEWVKNDARRNNLRILNFLEMKKEADMKSFIVALL</sequence>
<comment type="caution">
    <text evidence="1">The sequence shown here is derived from an EMBL/GenBank/DDBJ whole genome shotgun (WGS) entry which is preliminary data.</text>
</comment>
<reference evidence="1" key="1">
    <citation type="journal article" date="2022" name="bioRxiv">
        <title>Sequencing and chromosome-scale assembly of the giantPleurodeles waltlgenome.</title>
        <authorList>
            <person name="Brown T."/>
            <person name="Elewa A."/>
            <person name="Iarovenko S."/>
            <person name="Subramanian E."/>
            <person name="Araus A.J."/>
            <person name="Petzold A."/>
            <person name="Susuki M."/>
            <person name="Suzuki K.-i.T."/>
            <person name="Hayashi T."/>
            <person name="Toyoda A."/>
            <person name="Oliveira C."/>
            <person name="Osipova E."/>
            <person name="Leigh N.D."/>
            <person name="Simon A."/>
            <person name="Yun M.H."/>
        </authorList>
    </citation>
    <scope>NUCLEOTIDE SEQUENCE</scope>
    <source>
        <strain evidence="1">20211129_DDA</strain>
        <tissue evidence="1">Liver</tissue>
    </source>
</reference>
<keyword evidence="2" id="KW-1185">Reference proteome</keyword>
<dbReference type="EMBL" id="JANPWB010000006">
    <property type="protein sequence ID" value="KAJ1178502.1"/>
    <property type="molecule type" value="Genomic_DNA"/>
</dbReference>
<protein>
    <submittedName>
        <fullName evidence="1">Uncharacterized protein</fullName>
    </submittedName>
</protein>
<accession>A0AAV7TS58</accession>
<gene>
    <name evidence="1" type="ORF">NDU88_003748</name>
</gene>
<evidence type="ECO:0000313" key="2">
    <source>
        <dbReference type="Proteomes" id="UP001066276"/>
    </source>
</evidence>
<evidence type="ECO:0000313" key="1">
    <source>
        <dbReference type="EMBL" id="KAJ1178502.1"/>
    </source>
</evidence>
<name>A0AAV7TS58_PLEWA</name>
<dbReference type="AlphaFoldDB" id="A0AAV7TS58"/>
<dbReference type="Proteomes" id="UP001066276">
    <property type="component" value="Chromosome 3_2"/>
</dbReference>